<dbReference type="InterPro" id="IPR038728">
    <property type="entry name" value="YkvI-like"/>
</dbReference>
<dbReference type="PANTHER" id="PTHR37814">
    <property type="entry name" value="CONSERVED MEMBRANE PROTEIN"/>
    <property type="match status" value="1"/>
</dbReference>
<accession>A0A1H1PZT4</accession>
<sequence>MRKSVTVALAFVGLLVGAGFASGQETMQYFLAYGYWGIVGAIVAGITIVVVGATLFQLGSYYLADDHSAVFRHVSYPAVSAFMDVATMLTLFSIGFVMIAGAGSNLDQQFGFPTWVGAAIMTVFLLLSGFLDVDKLTRVISAITPFLILAVLAALVVTILNMPEHIGGLNELALQNEPTAGVFNNWLVSALNYAALCIIMAVSMILVIAGSQLNPREAGVGGLIGGMLYAALLVVLVFIIFLNMESAVGADFPLLMVFNTMHPAVGVIVAIVIYMMVYNTAVGMFYAMARRITASHPERFRPVYFTVVLIGFALSFIGFADLVSWVYPVLGYLGMVLIVVMVVSWLKGRAGINAETRRRERLTSLATSALDPGEDDLTPDQRREVESLVDASNVHDSRLWQSVQEEVAADLDADPSSEFSLEDNPALNPEADSYDGAPAAEDAPINWAAYEEMYETGSFPAVSPHDDNKR</sequence>
<keyword evidence="2" id="KW-0812">Transmembrane</keyword>
<organism evidence="3 4">
    <name type="scientific">Corynebacterium timonense</name>
    <dbReference type="NCBI Taxonomy" id="441500"/>
    <lineage>
        <taxon>Bacteria</taxon>
        <taxon>Bacillati</taxon>
        <taxon>Actinomycetota</taxon>
        <taxon>Actinomycetes</taxon>
        <taxon>Mycobacteriales</taxon>
        <taxon>Corynebacteriaceae</taxon>
        <taxon>Corynebacterium</taxon>
    </lineage>
</organism>
<dbReference type="eggNOG" id="COG3949">
    <property type="taxonomic scope" value="Bacteria"/>
</dbReference>
<feature type="transmembrane region" description="Helical" evidence="2">
    <location>
        <begin position="33"/>
        <end position="64"/>
    </location>
</feature>
<evidence type="ECO:0000313" key="3">
    <source>
        <dbReference type="EMBL" id="SDS16646.1"/>
    </source>
</evidence>
<evidence type="ECO:0000256" key="2">
    <source>
        <dbReference type="SAM" id="Phobius"/>
    </source>
</evidence>
<reference evidence="3 4" key="1">
    <citation type="submission" date="2016-10" db="EMBL/GenBank/DDBJ databases">
        <authorList>
            <person name="de Groot N.N."/>
        </authorList>
    </citation>
    <scope>NUCLEOTIDE SEQUENCE [LARGE SCALE GENOMIC DNA]</scope>
    <source>
        <strain evidence="3 4">DSM 45434</strain>
    </source>
</reference>
<keyword evidence="2" id="KW-1133">Transmembrane helix</keyword>
<feature type="transmembrane region" description="Helical" evidence="2">
    <location>
        <begin position="143"/>
        <end position="163"/>
    </location>
</feature>
<feature type="transmembrane region" description="Helical" evidence="2">
    <location>
        <begin position="220"/>
        <end position="244"/>
    </location>
</feature>
<dbReference type="STRING" id="1203190.GCA_000312345_02225"/>
<name>A0A1H1PZT4_9CORY</name>
<feature type="transmembrane region" description="Helical" evidence="2">
    <location>
        <begin position="183"/>
        <end position="208"/>
    </location>
</feature>
<dbReference type="AlphaFoldDB" id="A0A1H1PZT4"/>
<evidence type="ECO:0000313" key="4">
    <source>
        <dbReference type="Proteomes" id="UP000182237"/>
    </source>
</evidence>
<feature type="transmembrane region" description="Helical" evidence="2">
    <location>
        <begin position="264"/>
        <end position="288"/>
    </location>
</feature>
<dbReference type="OrthoDB" id="4424890at2"/>
<dbReference type="RefSeq" id="WP_019194997.1">
    <property type="nucleotide sequence ID" value="NZ_LT629765.1"/>
</dbReference>
<protein>
    <submittedName>
        <fullName evidence="3">Uncharacterized membrane protein YkvI</fullName>
    </submittedName>
</protein>
<dbReference type="Proteomes" id="UP000182237">
    <property type="component" value="Chromosome I"/>
</dbReference>
<keyword evidence="2" id="KW-0472">Membrane</keyword>
<evidence type="ECO:0000256" key="1">
    <source>
        <dbReference type="SAM" id="MobiDB-lite"/>
    </source>
</evidence>
<feature type="transmembrane region" description="Helical" evidence="2">
    <location>
        <begin position="300"/>
        <end position="319"/>
    </location>
</feature>
<keyword evidence="4" id="KW-1185">Reference proteome</keyword>
<dbReference type="EMBL" id="LT629765">
    <property type="protein sequence ID" value="SDS16646.1"/>
    <property type="molecule type" value="Genomic_DNA"/>
</dbReference>
<dbReference type="PANTHER" id="PTHR37814:SF1">
    <property type="entry name" value="MEMBRANE PROTEIN"/>
    <property type="match status" value="1"/>
</dbReference>
<feature type="region of interest" description="Disordered" evidence="1">
    <location>
        <begin position="414"/>
        <end position="440"/>
    </location>
</feature>
<feature type="transmembrane region" description="Helical" evidence="2">
    <location>
        <begin position="325"/>
        <end position="346"/>
    </location>
</feature>
<gene>
    <name evidence="3" type="ORF">SAMN04488539_1141</name>
</gene>
<proteinExistence type="predicted"/>
<feature type="transmembrane region" description="Helical" evidence="2">
    <location>
        <begin position="76"/>
        <end position="100"/>
    </location>
</feature>
<feature type="transmembrane region" description="Helical" evidence="2">
    <location>
        <begin position="112"/>
        <end position="131"/>
    </location>
</feature>